<evidence type="ECO:0000313" key="5">
    <source>
        <dbReference type="EMBL" id="ORY43783.1"/>
    </source>
</evidence>
<dbReference type="PANTHER" id="PTHR12925">
    <property type="entry name" value="HIKESHI FAMILY MEMBER"/>
    <property type="match status" value="1"/>
</dbReference>
<proteinExistence type="inferred from homology"/>
<evidence type="ECO:0000256" key="1">
    <source>
        <dbReference type="ARBA" id="ARBA00006623"/>
    </source>
</evidence>
<dbReference type="STRING" id="329046.A0A1Y2C9S3"/>
<dbReference type="GO" id="GO:0005634">
    <property type="term" value="C:nucleus"/>
    <property type="evidence" value="ECO:0007669"/>
    <property type="project" value="TreeGrafter"/>
</dbReference>
<feature type="transmembrane region" description="Helical" evidence="3">
    <location>
        <begin position="476"/>
        <end position="498"/>
    </location>
</feature>
<feature type="transmembrane region" description="Helical" evidence="3">
    <location>
        <begin position="539"/>
        <end position="560"/>
    </location>
</feature>
<name>A0A1Y2C9S3_9FUNG</name>
<dbReference type="InterPro" id="IPR008493">
    <property type="entry name" value="Hikeshi-like_N"/>
</dbReference>
<keyword evidence="3" id="KW-1133">Transmembrane helix</keyword>
<evidence type="ECO:0000259" key="4">
    <source>
        <dbReference type="SMART" id="SM00014"/>
    </source>
</evidence>
<dbReference type="Pfam" id="PF01569">
    <property type="entry name" value="PAP2"/>
    <property type="match status" value="1"/>
</dbReference>
<dbReference type="Proteomes" id="UP000193642">
    <property type="component" value="Unassembled WGS sequence"/>
</dbReference>
<dbReference type="InterPro" id="IPR048364">
    <property type="entry name" value="Hikeshi-like_C"/>
</dbReference>
<dbReference type="GO" id="GO:0061608">
    <property type="term" value="F:nuclear import signal receptor activity"/>
    <property type="evidence" value="ECO:0007669"/>
    <property type="project" value="TreeGrafter"/>
</dbReference>
<dbReference type="OrthoDB" id="10248398at2759"/>
<keyword evidence="6" id="KW-1185">Reference proteome</keyword>
<keyword evidence="3" id="KW-0812">Transmembrane</keyword>
<dbReference type="InterPro" id="IPR036938">
    <property type="entry name" value="PAP2/HPO_sf"/>
</dbReference>
<protein>
    <submittedName>
        <fullName evidence="5">DUF775-domain-containing protein</fullName>
    </submittedName>
</protein>
<dbReference type="PANTHER" id="PTHR12925:SF0">
    <property type="entry name" value="PROTEIN HIKESHI"/>
    <property type="match status" value="1"/>
</dbReference>
<evidence type="ECO:0000256" key="3">
    <source>
        <dbReference type="SAM" id="Phobius"/>
    </source>
</evidence>
<dbReference type="GO" id="GO:0006606">
    <property type="term" value="P:protein import into nucleus"/>
    <property type="evidence" value="ECO:0007669"/>
    <property type="project" value="TreeGrafter"/>
</dbReference>
<feature type="transmembrane region" description="Helical" evidence="3">
    <location>
        <begin position="372"/>
        <end position="393"/>
    </location>
</feature>
<gene>
    <name evidence="5" type="ORF">BCR33DRAFT_850967</name>
</gene>
<dbReference type="Pfam" id="PF21057">
    <property type="entry name" value="Hikeshi-like_C"/>
    <property type="match status" value="1"/>
</dbReference>
<comment type="caution">
    <text evidence="5">The sequence shown here is derived from an EMBL/GenBank/DDBJ whole genome shotgun (WGS) entry which is preliminary data.</text>
</comment>
<feature type="transmembrane region" description="Helical" evidence="3">
    <location>
        <begin position="438"/>
        <end position="456"/>
    </location>
</feature>
<dbReference type="InterPro" id="IPR000326">
    <property type="entry name" value="PAP2/HPO"/>
</dbReference>
<comment type="similarity">
    <text evidence="1">Belongs to the OPI10 family.</text>
</comment>
<dbReference type="Pfam" id="PF05603">
    <property type="entry name" value="Hikeshi-like_N"/>
    <property type="match status" value="1"/>
</dbReference>
<evidence type="ECO:0000256" key="2">
    <source>
        <dbReference type="SAM" id="MobiDB-lite"/>
    </source>
</evidence>
<dbReference type="SUPFAM" id="SSF48317">
    <property type="entry name" value="Acid phosphatase/Vanadium-dependent haloperoxidase"/>
    <property type="match status" value="1"/>
</dbReference>
<accession>A0A1Y2C9S3</accession>
<evidence type="ECO:0000313" key="6">
    <source>
        <dbReference type="Proteomes" id="UP000193642"/>
    </source>
</evidence>
<dbReference type="GO" id="GO:0005829">
    <property type="term" value="C:cytosol"/>
    <property type="evidence" value="ECO:0007669"/>
    <property type="project" value="TreeGrafter"/>
</dbReference>
<organism evidence="5 6">
    <name type="scientific">Rhizoclosmatium globosum</name>
    <dbReference type="NCBI Taxonomy" id="329046"/>
    <lineage>
        <taxon>Eukaryota</taxon>
        <taxon>Fungi</taxon>
        <taxon>Fungi incertae sedis</taxon>
        <taxon>Chytridiomycota</taxon>
        <taxon>Chytridiomycota incertae sedis</taxon>
        <taxon>Chytridiomycetes</taxon>
        <taxon>Chytridiales</taxon>
        <taxon>Chytriomycetaceae</taxon>
        <taxon>Rhizoclosmatium</taxon>
    </lineage>
</organism>
<dbReference type="SMART" id="SM00014">
    <property type="entry name" value="acidPPc"/>
    <property type="match status" value="1"/>
</dbReference>
<keyword evidence="3" id="KW-0472">Membrane</keyword>
<reference evidence="5 6" key="1">
    <citation type="submission" date="2016-07" db="EMBL/GenBank/DDBJ databases">
        <title>Pervasive Adenine N6-methylation of Active Genes in Fungi.</title>
        <authorList>
            <consortium name="DOE Joint Genome Institute"/>
            <person name="Mondo S.J."/>
            <person name="Dannebaum R.O."/>
            <person name="Kuo R.C."/>
            <person name="Labutti K."/>
            <person name="Haridas S."/>
            <person name="Kuo A."/>
            <person name="Salamov A."/>
            <person name="Ahrendt S.R."/>
            <person name="Lipzen A."/>
            <person name="Sullivan W."/>
            <person name="Andreopoulos W.B."/>
            <person name="Clum A."/>
            <person name="Lindquist E."/>
            <person name="Daum C."/>
            <person name="Ramamoorthy G.K."/>
            <person name="Gryganskyi A."/>
            <person name="Culley D."/>
            <person name="Magnuson J.K."/>
            <person name="James T.Y."/>
            <person name="O'Malley M.A."/>
            <person name="Stajich J.E."/>
            <person name="Spatafora J.W."/>
            <person name="Visel A."/>
            <person name="Grigoriev I.V."/>
        </authorList>
    </citation>
    <scope>NUCLEOTIDE SEQUENCE [LARGE SCALE GENOMIC DNA]</scope>
    <source>
        <strain evidence="5 6">JEL800</strain>
    </source>
</reference>
<sequence>MFGCIIAGRLVQTNLQQVDQSKFLFELHDAKSINHIVVFLTGASPFPQGYGATVHFLWPNPNAPPTWQLLGLLSNEKPSAVFKLGQKQGSSSTGGGFQQDSMMEDSTNNLAGEPPITASLGISIEPLELCLRAVEAAKNGVDTQMAGGSEMALSSTKPGLVGADPQVIGGKLMESLYNYCSSFASNLPPGGNALFGQNWNTTFVPLKAIQDWYQNMQRKFKMDPSGKRQSIGIAKIQDHTPTLVVGAAKHMAFLGTHTFFLAFLPPLFFAPGDEPKTLALSLVSVLALGVILASVLKDALCIPRPLLSKGVRRETACNSTAQEFGLPSTHSTNAASVAAVLFAFSPSGAFRSIWVLYPVLMGLSRVITGMHSWLDVTAGWTLGAGISAAWLYLLPRLEQWLLSPSTTPSEIISTFAIIPLLLLLQPEPIAACPCFEDSVAFVSVLAGVLIGYWKRFGKFCNPSYDSRDTSSIETNYLTNFFIIMLYRILIGVFVIYTYRKVTKKILVPLLEFLAPLNSEFEAKKISRTFQLYRFTNKKIIEVVVYFGIAVLAVDILPRFFRFLSV</sequence>
<feature type="transmembrane region" description="Helical" evidence="3">
    <location>
        <begin position="334"/>
        <end position="360"/>
    </location>
</feature>
<dbReference type="InterPro" id="IPR031318">
    <property type="entry name" value="OPI10"/>
</dbReference>
<feature type="domain" description="Phosphatidic acid phosphatase type 2/haloperoxidase" evidence="4">
    <location>
        <begin position="279"/>
        <end position="391"/>
    </location>
</feature>
<feature type="transmembrane region" description="Helical" evidence="3">
    <location>
        <begin position="405"/>
        <end position="426"/>
    </location>
</feature>
<feature type="region of interest" description="Disordered" evidence="2">
    <location>
        <begin position="85"/>
        <end position="106"/>
    </location>
</feature>
<dbReference type="AlphaFoldDB" id="A0A1Y2C9S3"/>
<dbReference type="Gene3D" id="1.20.144.10">
    <property type="entry name" value="Phosphatidic acid phosphatase type 2/haloperoxidase"/>
    <property type="match status" value="1"/>
</dbReference>
<feature type="transmembrane region" description="Helical" evidence="3">
    <location>
        <begin position="277"/>
        <end position="296"/>
    </location>
</feature>
<dbReference type="EMBL" id="MCGO01000024">
    <property type="protein sequence ID" value="ORY43783.1"/>
    <property type="molecule type" value="Genomic_DNA"/>
</dbReference>